<dbReference type="GO" id="GO:0072330">
    <property type="term" value="P:monocarboxylic acid biosynthetic process"/>
    <property type="evidence" value="ECO:0007669"/>
    <property type="project" value="UniProtKB-ARBA"/>
</dbReference>
<dbReference type="GO" id="GO:0008610">
    <property type="term" value="P:lipid biosynthetic process"/>
    <property type="evidence" value="ECO:0007669"/>
    <property type="project" value="UniProtKB-ARBA"/>
</dbReference>
<dbReference type="Pfam" id="PF00501">
    <property type="entry name" value="AMP-binding"/>
    <property type="match status" value="3"/>
</dbReference>
<dbReference type="GO" id="GO:0003824">
    <property type="term" value="F:catalytic activity"/>
    <property type="evidence" value="ECO:0007669"/>
    <property type="project" value="InterPro"/>
</dbReference>
<dbReference type="InterPro" id="IPR020845">
    <property type="entry name" value="AMP-binding_CS"/>
</dbReference>
<dbReference type="CDD" id="cd19540">
    <property type="entry name" value="LCL_NRPS-like"/>
    <property type="match status" value="2"/>
</dbReference>
<dbReference type="Proteomes" id="UP000662200">
    <property type="component" value="Unassembled WGS sequence"/>
</dbReference>
<keyword evidence="3" id="KW-0597">Phosphoprotein</keyword>
<dbReference type="SMART" id="SM00823">
    <property type="entry name" value="PKS_PP"/>
    <property type="match status" value="3"/>
</dbReference>
<dbReference type="Pfam" id="PF00550">
    <property type="entry name" value="PP-binding"/>
    <property type="match status" value="3"/>
</dbReference>
<dbReference type="GO" id="GO:0031177">
    <property type="term" value="F:phosphopantetheine binding"/>
    <property type="evidence" value="ECO:0007669"/>
    <property type="project" value="InterPro"/>
</dbReference>
<dbReference type="InterPro" id="IPR023213">
    <property type="entry name" value="CAT-like_dom_sf"/>
</dbReference>
<dbReference type="FunFam" id="3.30.559.30:FF:000001">
    <property type="entry name" value="Non-ribosomal peptide synthetase"/>
    <property type="match status" value="1"/>
</dbReference>
<dbReference type="PROSITE" id="PS00012">
    <property type="entry name" value="PHOSPHOPANTETHEINE"/>
    <property type="match status" value="3"/>
</dbReference>
<dbReference type="InterPro" id="IPR025110">
    <property type="entry name" value="AMP-bd_C"/>
</dbReference>
<dbReference type="GO" id="GO:0005829">
    <property type="term" value="C:cytosol"/>
    <property type="evidence" value="ECO:0007669"/>
    <property type="project" value="TreeGrafter"/>
</dbReference>
<protein>
    <recommendedName>
        <fullName evidence="5">Carrier domain-containing protein</fullName>
    </recommendedName>
</protein>
<sequence length="3316" mass="347801">MAKGLQDVLPLTPLQEGMIFHAEFAGDGVDVYTAQNCLRLTGPVDPDRLAAAGQALVDRHPALRSAFRQARSGRTMAVVPRRARLPWSVQDLRHLDPAAREAAVAARRRRDRETRFDLRTAPLVRMTLLRLADDAAELVFTYHHALVDGWSAPLLLADLVALYGSGGDAAALPPVPPYRDYLAWLARQDRAAALAAWREALADHAGPTLLTGPVPAETAPPVELTRRLAQDRTAALSALARARGVTLNTVVQLAWGLVLARLTGRTDVVFGATVSGRPADLPGVERMVGLFINTVPVRLRFHPAEPVGAVLERLQDAQAALLPHQYVGLAEIGAHELFDTLVVFENYPADAERPAAAGVRFAEVAAADAAHYPLTLGVEPGAALTLELAYRSDLVADAEAAALLDRLEAALAALAAAPERPVGLVDVRTAAERAAAPPAPPARPAPALPAAFAAQVAARPAAVALVTGGRRWTYAELDRYADAVAAALRAAGVRPGDLVALALPRTAMVPAILGTWRAGAAYVPLSVDAPPARLAAVLADARPAVLVVDAAWTAPTDTPQLRLPAPPGPAAPGGSAAGGPAPGTPAARAPHPDDCAYVLYTSGSTGRPKGVVVTHGGLANLFGSHRAHLMDPARAAAGRALRVTHVAAFVFDGSWEPLLWLFDGHELHVPDEETYRDADAVVAHVAADAVDLLDVTPTYLRQLLDSGLLAAPPRLLLVGGEACPPDLWRRLCDADGVSAVDLYGPTEATVDGYGWRGGPGGARHPYPLDGVRVQVRDAALRPVPEGAPGELYLAGAGLARGYLGRPGRTAGAFVADPDGPPGARMYRTGDLARLRGGVLEFLGRADDQVKIRGFRVELGEIEAVLSTHDSVAQVAVVVRADRPGEPRITAYVVGSAPDPATLRAHAAAALPDYMVPAAVLALPALPRTASGKLDRAALPAPEPAAAAGGRAARTAREQVVADLFAAVLDLPAVGVDDDFFALGGHSLLATRLAGRVRAALGVELTLRTLYAHPTAAGLAARLDGRATRRPALAAGDRPARPDLSYAQQRLWFIDRLEGPAPTYNILSAWRLRGEVDVPALAAALGDVVDRHEALRTVLPSADGVAWQEVRPAGTRPPLRVEDAADVPARLAAVAGYRFALDSELPIRAHLLRAADGTAVLAVLVHHVASDGWSSGPFARDLALAYAARRAGGAPRFRPLPVQYADFARWQRALLADGVGEAQAAYWTAALAGLPDELALPADRPRPAVSDGRGAAAPFTVDAALHGQLVALARQTGTGVFMVLQAAVAALLTRLGAGTDIPLGTPTAGRTDAALDDLVGFFVNTLVLRTDTGGDPTFGQLLERVRATDLAAYDHQDLPFERLVELLNPARSPARHPLFQVMVSHLGAGGGPLELAGLEVADEPTGVQTALVDLSFDFAERAGGAGIDAELVYRTELFDAATAADLADRLVRLLAAAVARPAAPLSTLDVLGPDRELVLRDWNDTGYPGGPFTFGARFAERVAENPGGVAVVCEDEELTYAELAGRAGALAAELAARGVRPESVVGLALPRGVDLVVAQVAVLCAGAAYLPLDLDYPADRLAYMLADAAPAVVVTTGAHGAGLPVPDLPVLTLDARGRAAAAPLPTPALSVDAPAYVIYTSGSTGRPKGVVVTHRGVAKLVATQVRRFGIGPHSRVVQFASPSFDVSFWDLCLGLLSGGRLVVVPAWRRVAGPELTDYIGAQGGTFMILPPALLAALPPQCRLPEGATLLAGTERVSPALVARYAARQRMFNAYGPTEATVNSTLGECDPVALAGAGVVPIGVPDPGTRAYVLDGHLRPVPPRVPGELYLAGDGLARGYLGQPATTASRFVADPYGAPGERLYRTGDLVRWTADGRLEFLGRTDDQVKIRGYRIELGEVETALLKCADVRQAAVTVREDRAGDPQLVGYVVAEPGTHLDPAAVRAELAATLPEYLRPLGPVVLDHLPVTGSGKLDRGRLPAPDLAAARRRPPRNPREQALADLYAEVLGLPEVGVDDSFFALGGHSLLATRLVSRVRAVLGVDLPIRGVFDAPTVAGLAGRLAGADPARPPLAPTPRAERPALSAAQQRLWFLDRLHGPGRAYNLPMAWRLDGAVDPDALHAALVDLVDRHEVLRTSYPEHDGAPYQRIGPAQVPFTVRACPAAEVPAAVNALLRHEFALDTGPLFRADLLTVDGGAVLVLAAHHIASDGWSLVPLLRDLETAYAARSAGHAPAFAPLPVQYADFAAWQRRVQGAEDDPGSAVAAQVAYWRAQLADLPDELALPTDRPRPATTSYAGGAAHARLDADLHGALRALAHECGASMFMVAQAAVAALLTRLGAGTDLPLGTPIAGRTDAALDDLVGFFVNTLVLRTDTAGDPSFRDLVGRVRETNLAAYAHQDLPFERLVEILNPPRSLARHPLFQVMVSYEHVPEGTDTVLGLAAAPVEVDVTEAKFDLSFDLTEYPGGTGIAVDLEYSTALYDRRTAEAMLGRLVTVLAAAVAAPDTPIGALELLTPQEGAALARWADRPALAPDEATLPALFAAQVAAHPGAYALSDAADRLTFAELDARSNALAHALIARGVGPETYVAVALPRDLRTIETVLAVHKAGGGYLPLAPDLPAERIAALLGDVSPVLLVADGAFLDAHPALPVPVLRRDDPTATAGLPTRAPTDAERRCPLDPRHPAYVIHTSGSTGRPKGVVVSHGNLVNLFHSHRESLYRPAVARTGRRHLVAGHAWAFSFDASWQPQLWMYDGHEVHVVADDVRRDPALLAAAVRGRGIDFLELTPSQWEQLADEGVVAGDRSAVAAIGFGGEAVSPALWERLRGLADTDSHNLYGPTEGTVDALVAHVADACRPVVGRPVHGARAHVLDARLRPVPPGVPGELYLAGRGLARGYLGQPAATAARFVADPHGAPGDRLYRTGDLARWTADGQLEYLGRADDQVKIRGYRVEPGEVEAALTRHPAVAAATVVVREDRPGDRRLVGYLVPAGGGAEPEELRAHLAGVLPAHLVPAALVALDALPLTANGKVDRRALPAPRYADPAGRPPRTPLEHLLCAAFADVLGRERVHLDDNFFDLGGHSMLLVRLRARLAAATGVDVAVAALFRHPSPVALAGHLGDARAREEAAAPVLALRPGGDGPPLWCLPPRGGSGWCYAGLRDLLPPGYPLLALQDGAEDGADLAARAAAFRDRLVAAQPAGPYHLLGWSLGGLLAHEVAALLRADGARVALLALLDPPTPAQVGLPGGAAAPAAALLFTAGADAPEAAWTRWSALLPGAVRHDLPATHDRLTDPEPLAAVAAAVDAALRSRENLGEQ</sequence>
<dbReference type="FunFam" id="3.40.50.12780:FF:000012">
    <property type="entry name" value="Non-ribosomal peptide synthetase"/>
    <property type="match status" value="1"/>
</dbReference>
<dbReference type="RefSeq" id="WP_189113476.1">
    <property type="nucleotide sequence ID" value="NZ_BMQC01000004.1"/>
</dbReference>
<dbReference type="PROSITE" id="PS00455">
    <property type="entry name" value="AMP_BINDING"/>
    <property type="match status" value="3"/>
</dbReference>
<evidence type="ECO:0000256" key="1">
    <source>
        <dbReference type="ARBA" id="ARBA00001957"/>
    </source>
</evidence>
<dbReference type="PANTHER" id="PTHR45527">
    <property type="entry name" value="NONRIBOSOMAL PEPTIDE SYNTHETASE"/>
    <property type="match status" value="1"/>
</dbReference>
<accession>A0A8J3BIE1</accession>
<evidence type="ECO:0000313" key="7">
    <source>
        <dbReference type="Proteomes" id="UP000662200"/>
    </source>
</evidence>
<dbReference type="PANTHER" id="PTHR45527:SF1">
    <property type="entry name" value="FATTY ACID SYNTHASE"/>
    <property type="match status" value="1"/>
</dbReference>
<dbReference type="Pfam" id="PF00975">
    <property type="entry name" value="Thioesterase"/>
    <property type="match status" value="1"/>
</dbReference>
<evidence type="ECO:0000256" key="2">
    <source>
        <dbReference type="ARBA" id="ARBA00022450"/>
    </source>
</evidence>
<dbReference type="Pfam" id="PF00668">
    <property type="entry name" value="Condensation"/>
    <property type="match status" value="3"/>
</dbReference>
<dbReference type="InterPro" id="IPR029058">
    <property type="entry name" value="AB_hydrolase_fold"/>
</dbReference>
<comment type="cofactor">
    <cofactor evidence="1">
        <name>pantetheine 4'-phosphate</name>
        <dbReference type="ChEBI" id="CHEBI:47942"/>
    </cofactor>
</comment>
<dbReference type="InterPro" id="IPR001242">
    <property type="entry name" value="Condensation_dom"/>
</dbReference>
<dbReference type="InterPro" id="IPR000873">
    <property type="entry name" value="AMP-dep_synth/lig_dom"/>
</dbReference>
<dbReference type="InterPro" id="IPR009081">
    <property type="entry name" value="PP-bd_ACP"/>
</dbReference>
<evidence type="ECO:0000256" key="3">
    <source>
        <dbReference type="ARBA" id="ARBA00022553"/>
    </source>
</evidence>
<dbReference type="InterPro" id="IPR036736">
    <property type="entry name" value="ACP-like_sf"/>
</dbReference>
<dbReference type="Gene3D" id="3.40.50.980">
    <property type="match status" value="6"/>
</dbReference>
<dbReference type="NCBIfam" id="NF003417">
    <property type="entry name" value="PRK04813.1"/>
    <property type="match status" value="3"/>
</dbReference>
<comment type="caution">
    <text evidence="6">The sequence shown here is derived from an EMBL/GenBank/DDBJ whole genome shotgun (WGS) entry which is preliminary data.</text>
</comment>
<dbReference type="Gene3D" id="2.30.38.10">
    <property type="entry name" value="Luciferase, Domain 3"/>
    <property type="match status" value="3"/>
</dbReference>
<dbReference type="GO" id="GO:0043041">
    <property type="term" value="P:amino acid activation for nonribosomal peptide biosynthetic process"/>
    <property type="evidence" value="ECO:0007669"/>
    <property type="project" value="TreeGrafter"/>
</dbReference>
<reference evidence="6" key="2">
    <citation type="submission" date="2020-09" db="EMBL/GenBank/DDBJ databases">
        <authorList>
            <person name="Sun Q."/>
            <person name="Ohkuma M."/>
        </authorList>
    </citation>
    <scope>NUCLEOTIDE SEQUENCE</scope>
    <source>
        <strain evidence="6">JCM 3091</strain>
    </source>
</reference>
<keyword evidence="2" id="KW-0596">Phosphopantetheine</keyword>
<dbReference type="Gene3D" id="1.10.1200.10">
    <property type="entry name" value="ACP-like"/>
    <property type="match status" value="2"/>
</dbReference>
<dbReference type="InterPro" id="IPR045851">
    <property type="entry name" value="AMP-bd_C_sf"/>
</dbReference>
<evidence type="ECO:0000256" key="4">
    <source>
        <dbReference type="SAM" id="MobiDB-lite"/>
    </source>
</evidence>
<dbReference type="InterPro" id="IPR010071">
    <property type="entry name" value="AA_adenyl_dom"/>
</dbReference>
<dbReference type="EMBL" id="BMQC01000004">
    <property type="protein sequence ID" value="GGK23429.1"/>
    <property type="molecule type" value="Genomic_DNA"/>
</dbReference>
<dbReference type="InterPro" id="IPR006162">
    <property type="entry name" value="Ppantetheine_attach_site"/>
</dbReference>
<dbReference type="NCBIfam" id="TIGR01733">
    <property type="entry name" value="AA-adenyl-dom"/>
    <property type="match status" value="3"/>
</dbReference>
<dbReference type="Gene3D" id="3.30.559.10">
    <property type="entry name" value="Chloramphenicol acetyltransferase-like domain"/>
    <property type="match status" value="3"/>
</dbReference>
<keyword evidence="7" id="KW-1185">Reference proteome</keyword>
<feature type="domain" description="Carrier" evidence="5">
    <location>
        <begin position="1990"/>
        <end position="2065"/>
    </location>
</feature>
<evidence type="ECO:0000259" key="5">
    <source>
        <dbReference type="PROSITE" id="PS50075"/>
    </source>
</evidence>
<dbReference type="SUPFAM" id="SSF47336">
    <property type="entry name" value="ACP-like"/>
    <property type="match status" value="3"/>
</dbReference>
<feature type="domain" description="Carrier" evidence="5">
    <location>
        <begin position="3047"/>
        <end position="3122"/>
    </location>
</feature>
<evidence type="ECO:0000313" key="6">
    <source>
        <dbReference type="EMBL" id="GGK23429.1"/>
    </source>
</evidence>
<proteinExistence type="predicted"/>
<dbReference type="FunFam" id="1.10.1200.10:FF:000016">
    <property type="entry name" value="Non-ribosomal peptide synthase"/>
    <property type="match status" value="2"/>
</dbReference>
<reference evidence="6" key="1">
    <citation type="journal article" date="2014" name="Int. J. Syst. Evol. Microbiol.">
        <title>Complete genome sequence of Corynebacterium casei LMG S-19264T (=DSM 44701T), isolated from a smear-ripened cheese.</title>
        <authorList>
            <consortium name="US DOE Joint Genome Institute (JGI-PGF)"/>
            <person name="Walter F."/>
            <person name="Albersmeier A."/>
            <person name="Kalinowski J."/>
            <person name="Ruckert C."/>
        </authorList>
    </citation>
    <scope>NUCLEOTIDE SEQUENCE</scope>
    <source>
        <strain evidence="6">JCM 3091</strain>
    </source>
</reference>
<dbReference type="CDD" id="cd05930">
    <property type="entry name" value="A_NRPS"/>
    <property type="match status" value="2"/>
</dbReference>
<dbReference type="Pfam" id="PF13193">
    <property type="entry name" value="AMP-binding_C"/>
    <property type="match status" value="3"/>
</dbReference>
<dbReference type="PROSITE" id="PS50075">
    <property type="entry name" value="CARRIER"/>
    <property type="match status" value="3"/>
</dbReference>
<feature type="region of interest" description="Disordered" evidence="4">
    <location>
        <begin position="557"/>
        <end position="588"/>
    </location>
</feature>
<dbReference type="InterPro" id="IPR001031">
    <property type="entry name" value="Thioesterase"/>
</dbReference>
<dbReference type="FunFam" id="3.30.300.30:FF:000010">
    <property type="entry name" value="Enterobactin synthetase component F"/>
    <property type="match status" value="3"/>
</dbReference>
<feature type="domain" description="Carrier" evidence="5">
    <location>
        <begin position="951"/>
        <end position="1026"/>
    </location>
</feature>
<name>A0A8J3BIE1_9ACTN</name>
<dbReference type="SUPFAM" id="SSF52777">
    <property type="entry name" value="CoA-dependent acyltransferases"/>
    <property type="match status" value="6"/>
</dbReference>
<dbReference type="Gene3D" id="3.30.559.30">
    <property type="entry name" value="Nonribosomal peptide synthetase, condensation domain"/>
    <property type="match status" value="3"/>
</dbReference>
<dbReference type="GO" id="GO:0044550">
    <property type="term" value="P:secondary metabolite biosynthetic process"/>
    <property type="evidence" value="ECO:0007669"/>
    <property type="project" value="UniProtKB-ARBA"/>
</dbReference>
<gene>
    <name evidence="6" type="ORF">GCM10010124_14880</name>
</gene>
<dbReference type="SUPFAM" id="SSF53474">
    <property type="entry name" value="alpha/beta-Hydrolases"/>
    <property type="match status" value="1"/>
</dbReference>
<dbReference type="Gene3D" id="3.40.50.1820">
    <property type="entry name" value="alpha/beta hydrolase"/>
    <property type="match status" value="1"/>
</dbReference>
<dbReference type="Gene3D" id="3.30.300.30">
    <property type="match status" value="3"/>
</dbReference>
<dbReference type="FunFam" id="2.30.38.10:FF:000001">
    <property type="entry name" value="Non-ribosomal peptide synthetase PvdI"/>
    <property type="match status" value="2"/>
</dbReference>
<dbReference type="SUPFAM" id="SSF56801">
    <property type="entry name" value="Acetyl-CoA synthetase-like"/>
    <property type="match status" value="3"/>
</dbReference>
<organism evidence="6 7">
    <name type="scientific">Pilimelia terevasa</name>
    <dbReference type="NCBI Taxonomy" id="53372"/>
    <lineage>
        <taxon>Bacteria</taxon>
        <taxon>Bacillati</taxon>
        <taxon>Actinomycetota</taxon>
        <taxon>Actinomycetes</taxon>
        <taxon>Micromonosporales</taxon>
        <taxon>Micromonosporaceae</taxon>
        <taxon>Pilimelia</taxon>
    </lineage>
</organism>
<dbReference type="InterPro" id="IPR020806">
    <property type="entry name" value="PKS_PP-bd"/>
</dbReference>
<dbReference type="FunFam" id="3.40.50.980:FF:000001">
    <property type="entry name" value="Non-ribosomal peptide synthetase"/>
    <property type="match status" value="1"/>
</dbReference>